<evidence type="ECO:0000313" key="1">
    <source>
        <dbReference type="EMBL" id="CAD0115414.1"/>
    </source>
</evidence>
<sequence length="360" mass="41899">MSFIRQNHSGSIRPLLYFRPTSLYHSAKSIHDYSRAALLSNHPELVDDATRKRILEQYTNQCASLGVKQVTELRKIRLPRIHLEQFVRLRYDTIAVSFLENGHSGKLARQYKECEQWLENNEAKVEELYEVARNAMLSQFPKLAIAAMRENILKQYNMEYERVLVPKNQQDTAEQPREFVAGTTHEEKHRFCELALQYVVIHLIDTPITSKDALENWKADFRRCQDSLAQATDFTIEEERAEALATYPDIKDPDVCRRVIDECNVRAMELREAEEQGVRIPSDQIPPKEVERFLLLRLESLAIEALSPGSESVERRKKRYQVRKECLANLDIVRAQKKRGSRWIIIPNPLTVLEWIGIGL</sequence>
<organism evidence="1 2">
    <name type="scientific">Aureobasidium uvarum</name>
    <dbReference type="NCBI Taxonomy" id="2773716"/>
    <lineage>
        <taxon>Eukaryota</taxon>
        <taxon>Fungi</taxon>
        <taxon>Dikarya</taxon>
        <taxon>Ascomycota</taxon>
        <taxon>Pezizomycotina</taxon>
        <taxon>Dothideomycetes</taxon>
        <taxon>Dothideomycetidae</taxon>
        <taxon>Dothideales</taxon>
        <taxon>Saccotheciaceae</taxon>
        <taxon>Aureobasidium</taxon>
    </lineage>
</organism>
<dbReference type="EMBL" id="CAINUL010000019">
    <property type="protein sequence ID" value="CAD0115414.1"/>
    <property type="molecule type" value="Genomic_DNA"/>
</dbReference>
<reference evidence="1" key="1">
    <citation type="submission" date="2020-06" db="EMBL/GenBank/DDBJ databases">
        <authorList>
            <person name="Onetto C."/>
        </authorList>
    </citation>
    <scope>NUCLEOTIDE SEQUENCE</scope>
</reference>
<protein>
    <submittedName>
        <fullName evidence="1">Uncharacterized protein</fullName>
    </submittedName>
</protein>
<dbReference type="Proteomes" id="UP000745764">
    <property type="component" value="Unassembled WGS sequence"/>
</dbReference>
<keyword evidence="2" id="KW-1185">Reference proteome</keyword>
<accession>A0A9N8KZK5</accession>
<name>A0A9N8KZK5_9PEZI</name>
<dbReference type="AlphaFoldDB" id="A0A9N8KZK5"/>
<dbReference type="OrthoDB" id="3834284at2759"/>
<evidence type="ECO:0000313" key="2">
    <source>
        <dbReference type="Proteomes" id="UP000745764"/>
    </source>
</evidence>
<gene>
    <name evidence="1" type="ORF">AWRI4620_LOCUS9669</name>
</gene>
<comment type="caution">
    <text evidence="1">The sequence shown here is derived from an EMBL/GenBank/DDBJ whole genome shotgun (WGS) entry which is preliminary data.</text>
</comment>
<proteinExistence type="predicted"/>